<gene>
    <name evidence="7" type="ORF">ACFQ2Z_04820</name>
</gene>
<dbReference type="Pfam" id="PF01547">
    <property type="entry name" value="SBP_bac_1"/>
    <property type="match status" value="1"/>
</dbReference>
<feature type="region of interest" description="Disordered" evidence="5">
    <location>
        <begin position="29"/>
        <end position="49"/>
    </location>
</feature>
<dbReference type="EMBL" id="JBHTKZ010000005">
    <property type="protein sequence ID" value="MFD1180670.1"/>
    <property type="molecule type" value="Genomic_DNA"/>
</dbReference>
<dbReference type="PANTHER" id="PTHR43649:SF31">
    <property type="entry name" value="SN-GLYCEROL-3-PHOSPHATE-BINDING PERIPLASMIC PROTEIN UGPB"/>
    <property type="match status" value="1"/>
</dbReference>
<dbReference type="Gene3D" id="3.40.190.10">
    <property type="entry name" value="Periplasmic binding protein-like II"/>
    <property type="match status" value="1"/>
</dbReference>
<evidence type="ECO:0000313" key="8">
    <source>
        <dbReference type="Proteomes" id="UP001597211"/>
    </source>
</evidence>
<dbReference type="SUPFAM" id="SSF53850">
    <property type="entry name" value="Periplasmic binding protein-like II"/>
    <property type="match status" value="1"/>
</dbReference>
<evidence type="ECO:0000256" key="4">
    <source>
        <dbReference type="ARBA" id="ARBA00022729"/>
    </source>
</evidence>
<accession>A0ABW3S8Y7</accession>
<evidence type="ECO:0000313" key="7">
    <source>
        <dbReference type="EMBL" id="MFD1180670.1"/>
    </source>
</evidence>
<reference evidence="8" key="1">
    <citation type="journal article" date="2019" name="Int. J. Syst. Evol. Microbiol.">
        <title>The Global Catalogue of Microorganisms (GCM) 10K type strain sequencing project: providing services to taxonomists for standard genome sequencing and annotation.</title>
        <authorList>
            <consortium name="The Broad Institute Genomics Platform"/>
            <consortium name="The Broad Institute Genome Sequencing Center for Infectious Disease"/>
            <person name="Wu L."/>
            <person name="Ma J."/>
        </authorList>
    </citation>
    <scope>NUCLEOTIDE SEQUENCE [LARGE SCALE GENOMIC DNA]</scope>
    <source>
        <strain evidence="8">CCUG 48216</strain>
    </source>
</reference>
<organism evidence="7 8">
    <name type="scientific">Paenibacillus timonensis</name>
    <dbReference type="NCBI Taxonomy" id="225915"/>
    <lineage>
        <taxon>Bacteria</taxon>
        <taxon>Bacillati</taxon>
        <taxon>Bacillota</taxon>
        <taxon>Bacilli</taxon>
        <taxon>Bacillales</taxon>
        <taxon>Paenibacillaceae</taxon>
        <taxon>Paenibacillus</taxon>
    </lineage>
</organism>
<evidence type="ECO:0000256" key="6">
    <source>
        <dbReference type="SAM" id="SignalP"/>
    </source>
</evidence>
<evidence type="ECO:0000256" key="1">
    <source>
        <dbReference type="ARBA" id="ARBA00004196"/>
    </source>
</evidence>
<evidence type="ECO:0000256" key="5">
    <source>
        <dbReference type="SAM" id="MobiDB-lite"/>
    </source>
</evidence>
<keyword evidence="3" id="KW-0813">Transport</keyword>
<dbReference type="RefSeq" id="WP_178024050.1">
    <property type="nucleotide sequence ID" value="NZ_JAKSXN010000002.1"/>
</dbReference>
<evidence type="ECO:0000256" key="3">
    <source>
        <dbReference type="ARBA" id="ARBA00022448"/>
    </source>
</evidence>
<name>A0ABW3S8Y7_9BACL</name>
<feature type="chain" id="PRO_5047030155" evidence="6">
    <location>
        <begin position="27"/>
        <end position="447"/>
    </location>
</feature>
<evidence type="ECO:0000256" key="2">
    <source>
        <dbReference type="ARBA" id="ARBA00008520"/>
    </source>
</evidence>
<dbReference type="PANTHER" id="PTHR43649">
    <property type="entry name" value="ARABINOSE-BINDING PROTEIN-RELATED"/>
    <property type="match status" value="1"/>
</dbReference>
<comment type="subcellular location">
    <subcellularLocation>
        <location evidence="1">Cell envelope</location>
    </subcellularLocation>
</comment>
<proteinExistence type="inferred from homology"/>
<dbReference type="Proteomes" id="UP001597211">
    <property type="component" value="Unassembled WGS sequence"/>
</dbReference>
<keyword evidence="4 6" id="KW-0732">Signal</keyword>
<dbReference type="InterPro" id="IPR006059">
    <property type="entry name" value="SBP"/>
</dbReference>
<dbReference type="InterPro" id="IPR050490">
    <property type="entry name" value="Bact_solute-bd_prot1"/>
</dbReference>
<dbReference type="PROSITE" id="PS51257">
    <property type="entry name" value="PROKAR_LIPOPROTEIN"/>
    <property type="match status" value="1"/>
</dbReference>
<keyword evidence="8" id="KW-1185">Reference proteome</keyword>
<protein>
    <submittedName>
        <fullName evidence="7">ABC transporter substrate-binding protein</fullName>
    </submittedName>
</protein>
<dbReference type="CDD" id="cd13585">
    <property type="entry name" value="PBP2_TMBP_like"/>
    <property type="match status" value="1"/>
</dbReference>
<feature type="signal peptide" evidence="6">
    <location>
        <begin position="1"/>
        <end position="26"/>
    </location>
</feature>
<sequence length="447" mass="49019">MRRKKVFGFTLAAVLLIGLLAGCSGNNGNSGKTSTADPQTSNSASVSTEKSDEPVTLKWALWDWEATAYYQPLIDAYKKDHPNVTIEYVDLGSTDYMTMLSTQLSGGADLDILTIKDIPGYANLVKQNHLEPLKGFIDGQGIDTSLYGGTVEQIQMNGDVYALPFRSDFWIVYYNKDLFDKAGVPYPTNDMTLDQYDELARKMTSGSGSEKVYGAHYHTWRSAVQLFGILDGQNTIVDGKYAFLKPVYERILKEQDDGIVMDYATLKTSSTHYSGVFYNNSVAMMNMGSWFIATQIDKVKSGESQAKNWGIVKYPHPDGVKAGTTLGTITSLAVNQKSANKEAALDFLKFVTGEDGAAVIASTGTIPAIKNDEVVNSIASIDGFPTDENSKAALTTERTYLEMPLHEKSADIEVILNEAHDNIMTKNATIDEGLADMEKRVQEALDN</sequence>
<feature type="compositionally biased region" description="Polar residues" evidence="5">
    <location>
        <begin position="29"/>
        <end position="48"/>
    </location>
</feature>
<comment type="caution">
    <text evidence="7">The sequence shown here is derived from an EMBL/GenBank/DDBJ whole genome shotgun (WGS) entry which is preliminary data.</text>
</comment>
<comment type="similarity">
    <text evidence="2">Belongs to the bacterial solute-binding protein 1 family.</text>
</comment>